<evidence type="ECO:0000256" key="1">
    <source>
        <dbReference type="ARBA" id="ARBA00022670"/>
    </source>
</evidence>
<keyword evidence="2" id="KW-0479">Metal-binding</keyword>
<dbReference type="InterPro" id="IPR051458">
    <property type="entry name" value="Cyt/Met_Dipeptidase"/>
</dbReference>
<protein>
    <submittedName>
        <fullName evidence="4">M20 dipeptidase</fullName>
    </submittedName>
</protein>
<dbReference type="InterPro" id="IPR002933">
    <property type="entry name" value="Peptidase_M20"/>
</dbReference>
<dbReference type="GO" id="GO:0046872">
    <property type="term" value="F:metal ion binding"/>
    <property type="evidence" value="ECO:0007669"/>
    <property type="project" value="UniProtKB-KW"/>
</dbReference>
<evidence type="ECO:0000313" key="4">
    <source>
        <dbReference type="EMBL" id="DAA64528.1"/>
    </source>
</evidence>
<dbReference type="PANTHER" id="PTHR43270:SF4">
    <property type="entry name" value="CARNOSINE DIPEPTIDASE 2, ISOFORM A"/>
    <property type="match status" value="1"/>
</dbReference>
<dbReference type="GO" id="GO:0008233">
    <property type="term" value="F:peptidase activity"/>
    <property type="evidence" value="ECO:0007669"/>
    <property type="project" value="UniProtKB-KW"/>
</dbReference>
<evidence type="ECO:0000256" key="2">
    <source>
        <dbReference type="ARBA" id="ARBA00022723"/>
    </source>
</evidence>
<dbReference type="EMBL" id="BK008737">
    <property type="protein sequence ID" value="DAA64528.1"/>
    <property type="molecule type" value="mRNA"/>
</dbReference>
<dbReference type="GO" id="GO:0006508">
    <property type="term" value="P:proteolysis"/>
    <property type="evidence" value="ECO:0007669"/>
    <property type="project" value="UniProtKB-KW"/>
</dbReference>
<name>S6G3A6_DROGR</name>
<reference evidence="4" key="1">
    <citation type="journal article" date="2013" name="Genome Res.">
        <title>Efficient identification of Y chromosome sequences in the human and Drosophila genomes.</title>
        <authorList>
            <person name="Carvalho A.B."/>
            <person name="Clark A.G."/>
        </authorList>
    </citation>
    <scope>NUCLEOTIDE SEQUENCE</scope>
    <source>
        <strain evidence="4">TSC#15287-2541.00</strain>
    </source>
</reference>
<dbReference type="PANTHER" id="PTHR43270">
    <property type="entry name" value="BETA-ALA-HIS DIPEPTIDASE"/>
    <property type="match status" value="1"/>
</dbReference>
<dbReference type="OrthoDB" id="7832001at2759"/>
<dbReference type="AlphaFoldDB" id="S6G3A6"/>
<dbReference type="Gene3D" id="3.30.70.360">
    <property type="match status" value="1"/>
</dbReference>
<keyword evidence="3" id="KW-0378">Hydrolase</keyword>
<dbReference type="Pfam" id="PF01546">
    <property type="entry name" value="Peptidase_M20"/>
    <property type="match status" value="1"/>
</dbReference>
<accession>S6G3A6</accession>
<dbReference type="SUPFAM" id="SSF53187">
    <property type="entry name" value="Zn-dependent exopeptidases"/>
    <property type="match status" value="1"/>
</dbReference>
<proteinExistence type="evidence at transcript level"/>
<organism evidence="4">
    <name type="scientific">Drosophila grimshawi</name>
    <name type="common">Hawaiian fruit fly</name>
    <name type="synonym">Idiomyia grimshawi</name>
    <dbReference type="NCBI Taxonomy" id="7222"/>
    <lineage>
        <taxon>Eukaryota</taxon>
        <taxon>Metazoa</taxon>
        <taxon>Ecdysozoa</taxon>
        <taxon>Arthropoda</taxon>
        <taxon>Hexapoda</taxon>
        <taxon>Insecta</taxon>
        <taxon>Pterygota</taxon>
        <taxon>Neoptera</taxon>
        <taxon>Endopterygota</taxon>
        <taxon>Diptera</taxon>
        <taxon>Brachycera</taxon>
        <taxon>Muscomorpha</taxon>
        <taxon>Ephydroidea</taxon>
        <taxon>Drosophilidae</taxon>
        <taxon>Drosophila</taxon>
        <taxon>Hawaiian Drosophila</taxon>
    </lineage>
</organism>
<evidence type="ECO:0000256" key="3">
    <source>
        <dbReference type="ARBA" id="ARBA00022801"/>
    </source>
</evidence>
<sequence length="497" mass="56646">MSKNVNILADYSGRNSLRAVLSSTLSRLFEIVLIKRECYINDLWQLVGLETVSTRADTRNELQRAIDWLLKRLIKLDVVAFSEHMGMQILPDSFKIVRMPKVVIGLLRHSCRRPTVLVYGNLDVEEALSDDGWLTDPFVMAEIGNYLYGRGVALDKGPLMCWLNAVQTYRDACLRLPINIVFLIESMAHSGSLGLQDVLQQRISLFREVSCVVMATRRWQGHITPCIVYGSRGLIYYHLEIECANRSLNSCENCGTLYEALPDLFYLLSSLVDCQMHILFESTQDAFQIDRNVFRLTEFNYNEFGQILDVRDLPHQAQKQAALSKNWVMPHISIHGIQGANAESKVLFIIPHKVIGKFSISMAPNQNADQITHALQQRLGNLWVRRRSPNKMILIEKLVVPCWNGRRNTPEYEAAHSAIAHTYQKNPNFIRDGGALLAPSLFQHYLQKNVLVLPIAKNDCGGSPVNERISVQNYIMGSQLITAFMWEYAERFQCDLN</sequence>
<keyword evidence="1" id="KW-0645">Protease</keyword>
<dbReference type="Gene3D" id="3.40.630.10">
    <property type="entry name" value="Zn peptidases"/>
    <property type="match status" value="1"/>
</dbReference>